<proteinExistence type="predicted"/>
<evidence type="ECO:0000313" key="2">
    <source>
        <dbReference type="EMBL" id="GGB43685.1"/>
    </source>
</evidence>
<dbReference type="AlphaFoldDB" id="A0A916WYG9"/>
<dbReference type="RefSeq" id="WP_188588040.1">
    <property type="nucleotide sequence ID" value="NZ_BMGC01000036.1"/>
</dbReference>
<dbReference type="EMBL" id="BMGC01000036">
    <property type="protein sequence ID" value="GGB43685.1"/>
    <property type="molecule type" value="Genomic_DNA"/>
</dbReference>
<dbReference type="Proteomes" id="UP000621454">
    <property type="component" value="Unassembled WGS sequence"/>
</dbReference>
<accession>A0A916WYG9</accession>
<sequence length="94" mass="9921">MSELPDRNEVPTEDALDQRTPVTSDVPDGYDTDTDSMAAAAIGEADPADVAEQLDEVLDDPATEFADAYGRSDADEAEFGTDARGLPDVTGDDL</sequence>
<evidence type="ECO:0000313" key="3">
    <source>
        <dbReference type="Proteomes" id="UP000621454"/>
    </source>
</evidence>
<protein>
    <recommendedName>
        <fullName evidence="4">DUF5709 domain-containing protein</fullName>
    </recommendedName>
</protein>
<evidence type="ECO:0008006" key="4">
    <source>
        <dbReference type="Google" id="ProtNLM"/>
    </source>
</evidence>
<feature type="region of interest" description="Disordered" evidence="1">
    <location>
        <begin position="61"/>
        <end position="94"/>
    </location>
</feature>
<gene>
    <name evidence="2" type="ORF">GCM10011489_33990</name>
</gene>
<evidence type="ECO:0000256" key="1">
    <source>
        <dbReference type="SAM" id="MobiDB-lite"/>
    </source>
</evidence>
<feature type="region of interest" description="Disordered" evidence="1">
    <location>
        <begin position="1"/>
        <end position="35"/>
    </location>
</feature>
<comment type="caution">
    <text evidence="2">The sequence shown here is derived from an EMBL/GenBank/DDBJ whole genome shotgun (WGS) entry which is preliminary data.</text>
</comment>
<name>A0A916WYG9_9ACTN</name>
<reference evidence="2" key="1">
    <citation type="journal article" date="2014" name="Int. J. Syst. Evol. Microbiol.">
        <title>Complete genome sequence of Corynebacterium casei LMG S-19264T (=DSM 44701T), isolated from a smear-ripened cheese.</title>
        <authorList>
            <consortium name="US DOE Joint Genome Institute (JGI-PGF)"/>
            <person name="Walter F."/>
            <person name="Albersmeier A."/>
            <person name="Kalinowski J."/>
            <person name="Ruckert C."/>
        </authorList>
    </citation>
    <scope>NUCLEOTIDE SEQUENCE</scope>
    <source>
        <strain evidence="2">CGMCC 1.12827</strain>
    </source>
</reference>
<organism evidence="2 3">
    <name type="scientific">Gordonia jinhuaensis</name>
    <dbReference type="NCBI Taxonomy" id="1517702"/>
    <lineage>
        <taxon>Bacteria</taxon>
        <taxon>Bacillati</taxon>
        <taxon>Actinomycetota</taxon>
        <taxon>Actinomycetes</taxon>
        <taxon>Mycobacteriales</taxon>
        <taxon>Gordoniaceae</taxon>
        <taxon>Gordonia</taxon>
    </lineage>
</organism>
<feature type="compositionally biased region" description="Basic and acidic residues" evidence="1">
    <location>
        <begin position="1"/>
        <end position="10"/>
    </location>
</feature>
<keyword evidence="3" id="KW-1185">Reference proteome</keyword>
<reference evidence="2" key="2">
    <citation type="submission" date="2020-09" db="EMBL/GenBank/DDBJ databases">
        <authorList>
            <person name="Sun Q."/>
            <person name="Zhou Y."/>
        </authorList>
    </citation>
    <scope>NUCLEOTIDE SEQUENCE</scope>
    <source>
        <strain evidence="2">CGMCC 1.12827</strain>
    </source>
</reference>